<dbReference type="InterPro" id="IPR002477">
    <property type="entry name" value="Peptidoglycan-bd-like"/>
</dbReference>
<dbReference type="Proteomes" id="UP001141552">
    <property type="component" value="Unassembled WGS sequence"/>
</dbReference>
<evidence type="ECO:0000313" key="4">
    <source>
        <dbReference type="EMBL" id="KAJ4826439.1"/>
    </source>
</evidence>
<sequence length="201" mass="22877">MALKSSSHLYVSLLLLLILPLLASSRTVKSNVQSFNSLQNLEGSQKGQTTKGLNQLKKYLRTFGYYPKNQDDINLAEDQFDDSLEYALKAYQQNFNLKVTGVLDSATIKDMMIPRCGVADPINHHHPSKPSDKTKHGKKKPGKFHMVSHYAFPDGMPTWPPSKTQLTYSFLSDVDVQGISMDVLRYCDRIRTWRPQRWSAI</sequence>
<organism evidence="4 5">
    <name type="scientific">Turnera subulata</name>
    <dbReference type="NCBI Taxonomy" id="218843"/>
    <lineage>
        <taxon>Eukaryota</taxon>
        <taxon>Viridiplantae</taxon>
        <taxon>Streptophyta</taxon>
        <taxon>Embryophyta</taxon>
        <taxon>Tracheophyta</taxon>
        <taxon>Spermatophyta</taxon>
        <taxon>Magnoliopsida</taxon>
        <taxon>eudicotyledons</taxon>
        <taxon>Gunneridae</taxon>
        <taxon>Pentapetalae</taxon>
        <taxon>rosids</taxon>
        <taxon>fabids</taxon>
        <taxon>Malpighiales</taxon>
        <taxon>Passifloraceae</taxon>
        <taxon>Turnera</taxon>
    </lineage>
</organism>
<name>A0A9Q0J2Y6_9ROSI</name>
<dbReference type="Pfam" id="PF01471">
    <property type="entry name" value="PG_binding_1"/>
    <property type="match status" value="1"/>
</dbReference>
<keyword evidence="5" id="KW-1185">Reference proteome</keyword>
<proteinExistence type="predicted"/>
<protein>
    <recommendedName>
        <fullName evidence="3">Peptidoglycan binding-like domain-containing protein</fullName>
    </recommendedName>
</protein>
<dbReference type="EMBL" id="JAKUCV010006664">
    <property type="protein sequence ID" value="KAJ4826439.1"/>
    <property type="molecule type" value="Genomic_DNA"/>
</dbReference>
<dbReference type="OrthoDB" id="406838at2759"/>
<feature type="chain" id="PRO_5040475339" description="Peptidoglycan binding-like domain-containing protein" evidence="2">
    <location>
        <begin position="26"/>
        <end position="201"/>
    </location>
</feature>
<dbReference type="AlphaFoldDB" id="A0A9Q0J2Y6"/>
<evidence type="ECO:0000259" key="3">
    <source>
        <dbReference type="Pfam" id="PF01471"/>
    </source>
</evidence>
<gene>
    <name evidence="4" type="ORF">Tsubulata_013632</name>
</gene>
<feature type="domain" description="Peptidoglycan binding-like" evidence="3">
    <location>
        <begin position="54"/>
        <end position="109"/>
    </location>
</feature>
<dbReference type="InterPro" id="IPR036365">
    <property type="entry name" value="PGBD-like_sf"/>
</dbReference>
<dbReference type="GO" id="GO:0030198">
    <property type="term" value="P:extracellular matrix organization"/>
    <property type="evidence" value="ECO:0007669"/>
    <property type="project" value="TreeGrafter"/>
</dbReference>
<dbReference type="Gene3D" id="3.40.390.10">
    <property type="entry name" value="Collagenase (Catalytic Domain)"/>
    <property type="match status" value="1"/>
</dbReference>
<dbReference type="GO" id="GO:0004222">
    <property type="term" value="F:metalloendopeptidase activity"/>
    <property type="evidence" value="ECO:0007669"/>
    <property type="project" value="TreeGrafter"/>
</dbReference>
<dbReference type="PANTHER" id="PTHR10201:SF268">
    <property type="entry name" value="PEPTIDASE METALLOPEPTIDASE DOMAIN-CONTAINING PROTEIN"/>
    <property type="match status" value="1"/>
</dbReference>
<dbReference type="InterPro" id="IPR024079">
    <property type="entry name" value="MetalloPept_cat_dom_sf"/>
</dbReference>
<reference evidence="4" key="2">
    <citation type="journal article" date="2023" name="Plants (Basel)">
        <title>Annotation of the Turnera subulata (Passifloraceae) Draft Genome Reveals the S-Locus Evolved after the Divergence of Turneroideae from Passifloroideae in a Stepwise Manner.</title>
        <authorList>
            <person name="Henning P.M."/>
            <person name="Roalson E.H."/>
            <person name="Mir W."/>
            <person name="McCubbin A.G."/>
            <person name="Shore J.S."/>
        </authorList>
    </citation>
    <scope>NUCLEOTIDE SEQUENCE</scope>
    <source>
        <strain evidence="4">F60SS</strain>
    </source>
</reference>
<evidence type="ECO:0000256" key="2">
    <source>
        <dbReference type="SAM" id="SignalP"/>
    </source>
</evidence>
<dbReference type="PANTHER" id="PTHR10201">
    <property type="entry name" value="MATRIX METALLOPROTEINASE"/>
    <property type="match status" value="1"/>
</dbReference>
<feature type="signal peptide" evidence="2">
    <location>
        <begin position="1"/>
        <end position="25"/>
    </location>
</feature>
<accession>A0A9Q0J2Y6</accession>
<evidence type="ECO:0000256" key="1">
    <source>
        <dbReference type="SAM" id="MobiDB-lite"/>
    </source>
</evidence>
<keyword evidence="2" id="KW-0732">Signal</keyword>
<dbReference type="GO" id="GO:0030574">
    <property type="term" value="P:collagen catabolic process"/>
    <property type="evidence" value="ECO:0007669"/>
    <property type="project" value="TreeGrafter"/>
</dbReference>
<feature type="region of interest" description="Disordered" evidence="1">
    <location>
        <begin position="121"/>
        <end position="141"/>
    </location>
</feature>
<reference evidence="4" key="1">
    <citation type="submission" date="2022-02" db="EMBL/GenBank/DDBJ databases">
        <authorList>
            <person name="Henning P.M."/>
            <person name="McCubbin A.G."/>
            <person name="Shore J.S."/>
        </authorList>
    </citation>
    <scope>NUCLEOTIDE SEQUENCE</scope>
    <source>
        <strain evidence="4">F60SS</strain>
        <tissue evidence="4">Leaves</tissue>
    </source>
</reference>
<dbReference type="SUPFAM" id="SSF47090">
    <property type="entry name" value="PGBD-like"/>
    <property type="match status" value="1"/>
</dbReference>
<evidence type="ECO:0000313" key="5">
    <source>
        <dbReference type="Proteomes" id="UP001141552"/>
    </source>
</evidence>
<comment type="caution">
    <text evidence="4">The sequence shown here is derived from an EMBL/GenBank/DDBJ whole genome shotgun (WGS) entry which is preliminary data.</text>
</comment>